<dbReference type="AlphaFoldDB" id="A0A7W6F1L2"/>
<sequence length="45" mass="4913">MMDNDTALTESQLIALIPGERDPERKAALIAKLEALLDPPQKPTP</sequence>
<organism evidence="1 2">
    <name type="scientific">Sphingomonas pseudosanguinis</name>
    <dbReference type="NCBI Taxonomy" id="413712"/>
    <lineage>
        <taxon>Bacteria</taxon>
        <taxon>Pseudomonadati</taxon>
        <taxon>Pseudomonadota</taxon>
        <taxon>Alphaproteobacteria</taxon>
        <taxon>Sphingomonadales</taxon>
        <taxon>Sphingomonadaceae</taxon>
        <taxon>Sphingomonas</taxon>
    </lineage>
</organism>
<evidence type="ECO:0000313" key="2">
    <source>
        <dbReference type="Proteomes" id="UP000538670"/>
    </source>
</evidence>
<evidence type="ECO:0000313" key="1">
    <source>
        <dbReference type="EMBL" id="MBB3877903.1"/>
    </source>
</evidence>
<keyword evidence="2" id="KW-1185">Reference proteome</keyword>
<dbReference type="Proteomes" id="UP000538670">
    <property type="component" value="Unassembled WGS sequence"/>
</dbReference>
<dbReference type="RefSeq" id="WP_206362536.1">
    <property type="nucleotide sequence ID" value="NZ_JACIDH010000001.1"/>
</dbReference>
<accession>A0A7W6F1L2</accession>
<proteinExistence type="predicted"/>
<protein>
    <submittedName>
        <fullName evidence="1">Uncharacterized protein</fullName>
    </submittedName>
</protein>
<gene>
    <name evidence="1" type="ORF">GGR48_000306</name>
</gene>
<name>A0A7W6F1L2_9SPHN</name>
<comment type="caution">
    <text evidence="1">The sequence shown here is derived from an EMBL/GenBank/DDBJ whole genome shotgun (WGS) entry which is preliminary data.</text>
</comment>
<reference evidence="1 2" key="1">
    <citation type="submission" date="2020-08" db="EMBL/GenBank/DDBJ databases">
        <title>Genomic Encyclopedia of Type Strains, Phase IV (KMG-IV): sequencing the most valuable type-strain genomes for metagenomic binning, comparative biology and taxonomic classification.</title>
        <authorList>
            <person name="Goeker M."/>
        </authorList>
    </citation>
    <scope>NUCLEOTIDE SEQUENCE [LARGE SCALE GENOMIC DNA]</scope>
    <source>
        <strain evidence="1 2">DSM 19512</strain>
    </source>
</reference>
<dbReference type="EMBL" id="JACIDH010000001">
    <property type="protein sequence ID" value="MBB3877903.1"/>
    <property type="molecule type" value="Genomic_DNA"/>
</dbReference>